<comment type="catalytic activity">
    <reaction evidence="3">
        <text>S-methyl-5'-thioadenosine + phosphate = 5-(methylsulfanyl)-alpha-D-ribose 1-phosphate + adenine</text>
        <dbReference type="Rhea" id="RHEA:11852"/>
        <dbReference type="ChEBI" id="CHEBI:16708"/>
        <dbReference type="ChEBI" id="CHEBI:17509"/>
        <dbReference type="ChEBI" id="CHEBI:43474"/>
        <dbReference type="ChEBI" id="CHEBI:58533"/>
        <dbReference type="EC" id="2.4.2.28"/>
    </reaction>
</comment>
<evidence type="ECO:0000259" key="4">
    <source>
        <dbReference type="Pfam" id="PF01048"/>
    </source>
</evidence>
<reference evidence="5" key="1">
    <citation type="submission" date="2024-04" db="EMBL/GenBank/DDBJ databases">
        <authorList>
            <person name="Roder T."/>
            <person name="Oberhansli S."/>
            <person name="Kreuzer M."/>
        </authorList>
    </citation>
    <scope>NUCLEOTIDE SEQUENCE</scope>
    <source>
        <strain evidence="5">LWS13-1.2</strain>
    </source>
</reference>
<evidence type="ECO:0000256" key="3">
    <source>
        <dbReference type="HAMAP-Rule" id="MF_01963"/>
    </source>
</evidence>
<feature type="site" description="Important for substrate specificity" evidence="3">
    <location>
        <position position="170"/>
    </location>
</feature>
<evidence type="ECO:0000313" key="5">
    <source>
        <dbReference type="EMBL" id="WZO33541.1"/>
    </source>
</evidence>
<protein>
    <recommendedName>
        <fullName evidence="3">S-methyl-5'-thioadenosine phosphorylase</fullName>
        <ecNumber evidence="3">2.4.2.28</ecNumber>
    </recommendedName>
    <alternativeName>
        <fullName evidence="3">5'-methylthioadenosine phosphorylase</fullName>
        <shortName evidence="3">MTA phosphorylase</shortName>
        <shortName evidence="3">MTAP</shortName>
    </alternativeName>
</protein>
<proteinExistence type="inferred from homology"/>
<feature type="binding site" evidence="3">
    <location>
        <position position="188"/>
    </location>
    <ligand>
        <name>substrate</name>
    </ligand>
</feature>
<name>A0AAU6S9D3_9MICO</name>
<dbReference type="AlphaFoldDB" id="A0AAU6S9D3"/>
<dbReference type="InterPro" id="IPR010044">
    <property type="entry name" value="MTAP"/>
</dbReference>
<dbReference type="EC" id="2.4.2.28" evidence="3"/>
<dbReference type="InterPro" id="IPR000845">
    <property type="entry name" value="Nucleoside_phosphorylase_d"/>
</dbReference>
<dbReference type="GO" id="GO:0017061">
    <property type="term" value="F:S-methyl-5-thioadenosine phosphorylase activity"/>
    <property type="evidence" value="ECO:0007669"/>
    <property type="project" value="UniProtKB-UniRule"/>
</dbReference>
<dbReference type="GO" id="GO:0005829">
    <property type="term" value="C:cytosol"/>
    <property type="evidence" value="ECO:0007669"/>
    <property type="project" value="TreeGrafter"/>
</dbReference>
<dbReference type="HAMAP" id="MF_01963">
    <property type="entry name" value="MTAP"/>
    <property type="match status" value="1"/>
</dbReference>
<feature type="domain" description="Nucleoside phosphorylase" evidence="4">
    <location>
        <begin position="10"/>
        <end position="222"/>
    </location>
</feature>
<dbReference type="Pfam" id="PF01048">
    <property type="entry name" value="PNP_UDP_1"/>
    <property type="match status" value="1"/>
</dbReference>
<dbReference type="EMBL" id="CP151632">
    <property type="protein sequence ID" value="WZO33541.1"/>
    <property type="molecule type" value="Genomic_DNA"/>
</dbReference>
<comment type="similarity">
    <text evidence="3">Belongs to the PNP/MTAP phosphorylase family. MTAP subfamily.</text>
</comment>
<feature type="binding site" evidence="3">
    <location>
        <position position="189"/>
    </location>
    <ligand>
        <name>phosphate</name>
        <dbReference type="ChEBI" id="CHEBI:43474"/>
    </ligand>
</feature>
<dbReference type="GO" id="GO:0019509">
    <property type="term" value="P:L-methionine salvage from methylthioadenosine"/>
    <property type="evidence" value="ECO:0007669"/>
    <property type="project" value="UniProtKB-UniRule"/>
</dbReference>
<feature type="site" description="Important for substrate specificity" evidence="3">
    <location>
        <position position="226"/>
    </location>
</feature>
<feature type="binding site" evidence="3">
    <location>
        <begin position="90"/>
        <end position="91"/>
    </location>
    <ligand>
        <name>phosphate</name>
        <dbReference type="ChEBI" id="CHEBI:43474"/>
    </ligand>
</feature>
<comment type="subunit">
    <text evidence="3">Homohexamer. Dimer of a homotrimer.</text>
</comment>
<comment type="pathway">
    <text evidence="3">Amino-acid biosynthesis; L-methionine biosynthesis via salvage pathway; S-methyl-5-thio-alpha-D-ribose 1-phosphate from S-methyl-5'-thioadenosine (phosphorylase route): step 1/1.</text>
</comment>
<feature type="binding site" evidence="3">
    <location>
        <begin position="212"/>
        <end position="214"/>
    </location>
    <ligand>
        <name>substrate</name>
    </ligand>
</feature>
<dbReference type="InterPro" id="IPR018099">
    <property type="entry name" value="Purine_phosphorylase-2_CS"/>
</dbReference>
<dbReference type="SUPFAM" id="SSF53167">
    <property type="entry name" value="Purine and uridine phosphorylases"/>
    <property type="match status" value="1"/>
</dbReference>
<gene>
    <name evidence="3" type="primary">mtnP</name>
    <name evidence="5" type="ORF">MRBLWS13_001168</name>
</gene>
<accession>A0AAU6S9D3</accession>
<dbReference type="RefSeq" id="WP_349428085.1">
    <property type="nucleotide sequence ID" value="NZ_CP151632.1"/>
</dbReference>
<evidence type="ECO:0000256" key="2">
    <source>
        <dbReference type="ARBA" id="ARBA00022679"/>
    </source>
</evidence>
<keyword evidence="3" id="KW-0660">Purine salvage</keyword>
<dbReference type="PROSITE" id="PS01240">
    <property type="entry name" value="PNP_MTAP_2"/>
    <property type="match status" value="1"/>
</dbReference>
<dbReference type="InterPro" id="IPR035994">
    <property type="entry name" value="Nucleoside_phosphorylase_sf"/>
</dbReference>
<comment type="function">
    <text evidence="3">Catalyzes the reversible phosphorylation of S-methyl-5'-thioadenosine (MTA) to adenine and 5-methylthioribose-1-phosphate. Involved in the breakdown of MTA, a major by-product of polyamine biosynthesis. Responsible for the first step in the methionine salvage pathway after MTA has been generated from S-adenosylmethionine. Has broad substrate specificity with 6-aminopurine nucleosides as preferred substrates.</text>
</comment>
<feature type="binding site" evidence="3">
    <location>
        <position position="17"/>
    </location>
    <ligand>
        <name>phosphate</name>
        <dbReference type="ChEBI" id="CHEBI:43474"/>
    </ligand>
</feature>
<organism evidence="5">
    <name type="scientific">Microbacterium sp. LWS13-1.2</name>
    <dbReference type="NCBI Taxonomy" id="3135264"/>
    <lineage>
        <taxon>Bacteria</taxon>
        <taxon>Bacillati</taxon>
        <taxon>Actinomycetota</taxon>
        <taxon>Actinomycetes</taxon>
        <taxon>Micrococcales</taxon>
        <taxon>Microbacteriaceae</taxon>
        <taxon>Microbacterium</taxon>
    </lineage>
</organism>
<dbReference type="PANTHER" id="PTHR42679:SF2">
    <property type="entry name" value="S-METHYL-5'-THIOADENOSINE PHOSPHORYLASE"/>
    <property type="match status" value="1"/>
</dbReference>
<dbReference type="PANTHER" id="PTHR42679">
    <property type="entry name" value="S-METHYL-5'-THIOADENOSINE PHOSPHORYLASE"/>
    <property type="match status" value="1"/>
</dbReference>
<keyword evidence="1 3" id="KW-0328">Glycosyltransferase</keyword>
<dbReference type="Gene3D" id="3.40.50.1580">
    <property type="entry name" value="Nucleoside phosphorylase domain"/>
    <property type="match status" value="1"/>
</dbReference>
<dbReference type="CDD" id="cd09010">
    <property type="entry name" value="MTAP_SsMTAPII_like_MTIP"/>
    <property type="match status" value="1"/>
</dbReference>
<feature type="binding site" evidence="3">
    <location>
        <begin position="57"/>
        <end position="58"/>
    </location>
    <ligand>
        <name>phosphate</name>
        <dbReference type="ChEBI" id="CHEBI:43474"/>
    </ligand>
</feature>
<evidence type="ECO:0000256" key="1">
    <source>
        <dbReference type="ARBA" id="ARBA00022676"/>
    </source>
</evidence>
<keyword evidence="2 3" id="KW-0808">Transferase</keyword>
<sequence>MSEIDAQGPRIGVIGGSGLYTLLERSRTLEVATPYGSPSSPLWIGTLGKVEVAFLPRHGAEHAIAPHRVNYRANLWALASVGVRAVFASSAVGSITPDLPADTFAVPDQLIDRTRGRADTYFDGAEVQHLAFADPFDPVMRAALCEALTARGERFASTATTLVIPGPRFSTRAESRGWRLLGADILNMTQYPEAALAAELGLGYASLSFVTDADVGHHSDDEAVTAGAVFARLTAARDRFTGTIADAVRRLPADFRPRQLIDPAAAARVLALPVA</sequence>
<dbReference type="GO" id="GO:0006166">
    <property type="term" value="P:purine ribonucleoside salvage"/>
    <property type="evidence" value="ECO:0007669"/>
    <property type="project" value="UniProtKB-KW"/>
</dbReference>